<accession>A0A1I0D8Q3</accession>
<dbReference type="PROSITE" id="PS00670">
    <property type="entry name" value="D_2_HYDROXYACID_DH_2"/>
    <property type="match status" value="1"/>
</dbReference>
<organism evidence="7 8">
    <name type="scientific">Geodermatophilus poikilotrophus</name>
    <dbReference type="NCBI Taxonomy" id="1333667"/>
    <lineage>
        <taxon>Bacteria</taxon>
        <taxon>Bacillati</taxon>
        <taxon>Actinomycetota</taxon>
        <taxon>Actinomycetes</taxon>
        <taxon>Geodermatophilales</taxon>
        <taxon>Geodermatophilaceae</taxon>
        <taxon>Geodermatophilus</taxon>
    </lineage>
</organism>
<feature type="domain" description="D-isomer specific 2-hydroxyacid dehydrogenase catalytic" evidence="5">
    <location>
        <begin position="5"/>
        <end position="320"/>
    </location>
</feature>
<reference evidence="8" key="1">
    <citation type="submission" date="2016-10" db="EMBL/GenBank/DDBJ databases">
        <authorList>
            <person name="Varghese N."/>
            <person name="Submissions S."/>
        </authorList>
    </citation>
    <scope>NUCLEOTIDE SEQUENCE [LARGE SCALE GENOMIC DNA]</scope>
    <source>
        <strain evidence="8">DSM 44209</strain>
    </source>
</reference>
<dbReference type="GO" id="GO:0051287">
    <property type="term" value="F:NAD binding"/>
    <property type="evidence" value="ECO:0007669"/>
    <property type="project" value="InterPro"/>
</dbReference>
<dbReference type="RefSeq" id="WP_091442949.1">
    <property type="nucleotide sequence ID" value="NZ_FOIE01000003.1"/>
</dbReference>
<dbReference type="PANTHER" id="PTHR42789">
    <property type="entry name" value="D-ISOMER SPECIFIC 2-HYDROXYACID DEHYDROGENASE FAMILY PROTEIN (AFU_ORTHOLOGUE AFUA_6G10090)"/>
    <property type="match status" value="1"/>
</dbReference>
<evidence type="ECO:0000313" key="8">
    <source>
        <dbReference type="Proteomes" id="UP000198507"/>
    </source>
</evidence>
<dbReference type="Proteomes" id="UP000198507">
    <property type="component" value="Unassembled WGS sequence"/>
</dbReference>
<keyword evidence="3" id="KW-0520">NAD</keyword>
<dbReference type="InterPro" id="IPR006139">
    <property type="entry name" value="D-isomer_2_OHA_DH_cat_dom"/>
</dbReference>
<evidence type="ECO:0000313" key="7">
    <source>
        <dbReference type="EMBL" id="SET28272.1"/>
    </source>
</evidence>
<dbReference type="GO" id="GO:0016616">
    <property type="term" value="F:oxidoreductase activity, acting on the CH-OH group of donors, NAD or NADP as acceptor"/>
    <property type="evidence" value="ECO:0007669"/>
    <property type="project" value="InterPro"/>
</dbReference>
<dbReference type="InterPro" id="IPR006140">
    <property type="entry name" value="D-isomer_DH_NAD-bd"/>
</dbReference>
<dbReference type="InterPro" id="IPR036291">
    <property type="entry name" value="NAD(P)-bd_dom_sf"/>
</dbReference>
<dbReference type="Pfam" id="PF00389">
    <property type="entry name" value="2-Hacid_dh"/>
    <property type="match status" value="1"/>
</dbReference>
<evidence type="ECO:0000256" key="4">
    <source>
        <dbReference type="RuleBase" id="RU003719"/>
    </source>
</evidence>
<dbReference type="InterPro" id="IPR029753">
    <property type="entry name" value="D-isomer_DH_CS"/>
</dbReference>
<comment type="similarity">
    <text evidence="1 4">Belongs to the D-isomer specific 2-hydroxyacid dehydrogenase family.</text>
</comment>
<dbReference type="EMBL" id="FOIE01000003">
    <property type="protein sequence ID" value="SET28272.1"/>
    <property type="molecule type" value="Genomic_DNA"/>
</dbReference>
<name>A0A1I0D8Q3_9ACTN</name>
<evidence type="ECO:0000256" key="1">
    <source>
        <dbReference type="ARBA" id="ARBA00005854"/>
    </source>
</evidence>
<feature type="domain" description="D-isomer specific 2-hydroxyacid dehydrogenase NAD-binding" evidence="6">
    <location>
        <begin position="104"/>
        <end position="288"/>
    </location>
</feature>
<dbReference type="SUPFAM" id="SSF52283">
    <property type="entry name" value="Formate/glycerate dehydrogenase catalytic domain-like"/>
    <property type="match status" value="1"/>
</dbReference>
<dbReference type="Gene3D" id="3.40.50.720">
    <property type="entry name" value="NAD(P)-binding Rossmann-like Domain"/>
    <property type="match status" value="2"/>
</dbReference>
<dbReference type="OrthoDB" id="117809at2"/>
<proteinExistence type="inferred from homology"/>
<keyword evidence="8" id="KW-1185">Reference proteome</keyword>
<gene>
    <name evidence="7" type="ORF">SAMN04488546_1974</name>
</gene>
<dbReference type="Pfam" id="PF02826">
    <property type="entry name" value="2-Hacid_dh_C"/>
    <property type="match status" value="1"/>
</dbReference>
<dbReference type="FunFam" id="3.40.50.720:FF:000203">
    <property type="entry name" value="D-3-phosphoglycerate dehydrogenase (SerA)"/>
    <property type="match status" value="1"/>
</dbReference>
<dbReference type="AlphaFoldDB" id="A0A1I0D8Q3"/>
<sequence length="327" mass="34328">MTTIYVSDPVHDDVLTELGELGEIHLGYGPAAVTYQQVQHTVDAVLLRGEVFDREKITNSPQLKIIARHGVGHDNVDLNAASDADVWVTTTPGRNSRAVAEHVFALTLALARKIPTAAGRTRTGSWSESKAELTGFELHDRTLGLLGLGSIGSLVLQIARGFGMRVLVTDPVLDSAQVAALGARKVALDDLLAGSDVLSLHVPLTDTTRHIVDAAALAALRPGAVLVNTSRGGLVDEAALVDALRSGHLAGAALDVLEAEAVDMKNPLPHNAVPIDALDNLIVTPHVAGQTEESLREVGRAALACIRQALAGDVPDNHLNTVRVPAA</sequence>
<dbReference type="InterPro" id="IPR050857">
    <property type="entry name" value="D-2-hydroxyacid_DH"/>
</dbReference>
<evidence type="ECO:0000259" key="5">
    <source>
        <dbReference type="Pfam" id="PF00389"/>
    </source>
</evidence>
<evidence type="ECO:0000259" key="6">
    <source>
        <dbReference type="Pfam" id="PF02826"/>
    </source>
</evidence>
<keyword evidence="2 4" id="KW-0560">Oxidoreductase</keyword>
<dbReference type="PROSITE" id="PS00671">
    <property type="entry name" value="D_2_HYDROXYACID_DH_3"/>
    <property type="match status" value="1"/>
</dbReference>
<dbReference type="PANTHER" id="PTHR42789:SF1">
    <property type="entry name" value="D-ISOMER SPECIFIC 2-HYDROXYACID DEHYDROGENASE FAMILY PROTEIN (AFU_ORTHOLOGUE AFUA_6G10090)"/>
    <property type="match status" value="1"/>
</dbReference>
<evidence type="ECO:0000256" key="3">
    <source>
        <dbReference type="ARBA" id="ARBA00023027"/>
    </source>
</evidence>
<protein>
    <submittedName>
        <fullName evidence="7">D-3-phosphoglycerate dehydrogenase</fullName>
    </submittedName>
</protein>
<dbReference type="SUPFAM" id="SSF51735">
    <property type="entry name" value="NAD(P)-binding Rossmann-fold domains"/>
    <property type="match status" value="1"/>
</dbReference>
<evidence type="ECO:0000256" key="2">
    <source>
        <dbReference type="ARBA" id="ARBA00023002"/>
    </source>
</evidence>